<reference evidence="5" key="1">
    <citation type="journal article" date="2019" name="Beilstein J. Org. Chem.">
        <title>Nanangenines: drimane sesquiterpenoids as the dominant metabolite cohort of a novel Australian fungus, Aspergillus nanangensis.</title>
        <authorList>
            <person name="Lacey H.J."/>
            <person name="Gilchrist C.L.M."/>
            <person name="Crombie A."/>
            <person name="Kalaitzis J.A."/>
            <person name="Vuong D."/>
            <person name="Rutledge P.J."/>
            <person name="Turner P."/>
            <person name="Pitt J.I."/>
            <person name="Lacey E."/>
            <person name="Chooi Y.H."/>
            <person name="Piggott A.M."/>
        </authorList>
    </citation>
    <scope>NUCLEOTIDE SEQUENCE</scope>
    <source>
        <strain evidence="5">MST-FP2251</strain>
    </source>
</reference>
<dbReference type="PANTHER" id="PTHR24320:SF272">
    <property type="entry name" value="NAD(P)-BINDING ROSSMANN-FOLD SUPERFAMILY PROTEIN"/>
    <property type="match status" value="1"/>
</dbReference>
<dbReference type="PRINTS" id="PR00081">
    <property type="entry name" value="GDHRDH"/>
</dbReference>
<dbReference type="Pfam" id="PF00106">
    <property type="entry name" value="adh_short"/>
    <property type="match status" value="1"/>
</dbReference>
<dbReference type="Proteomes" id="UP001194746">
    <property type="component" value="Unassembled WGS sequence"/>
</dbReference>
<sequence>MTTRYAEVHKNPQGPGDARPTALQIVQDENLTGQMTNKTILITGASSGIGIDTAKALFATNATLYLAARSLDKAKVALGPDLMQSPRVHLLELDLSSLRSVRACAAQFLSQSQTLNILIANAGVMAPPEGRTEDGFETQFGTNHLGHFLLFQLLKPALLAAASPEDNGRVVVVASSGHRWSEVLFDNYNLEGEYEPFKAYGQSKTANIWMANEIDRLYGSRGLRAFSLHPGGIESGLQQHLPEEQWAGFRDNKEFAVQWKSPEQGAATTVWAAISKSLDGLGGKYLEDVQIANPVDPAGSMYSPGYAPHAYSPEKEKRLWDLSLKLVGM</sequence>
<name>A0AAD4CR26_ASPNN</name>
<dbReference type="InterPro" id="IPR002347">
    <property type="entry name" value="SDR_fam"/>
</dbReference>
<evidence type="ECO:0000313" key="5">
    <source>
        <dbReference type="EMBL" id="KAF9891129.1"/>
    </source>
</evidence>
<dbReference type="PANTHER" id="PTHR24320">
    <property type="entry name" value="RETINOL DEHYDROGENASE"/>
    <property type="match status" value="1"/>
</dbReference>
<evidence type="ECO:0000256" key="4">
    <source>
        <dbReference type="SAM" id="MobiDB-lite"/>
    </source>
</evidence>
<keyword evidence="3" id="KW-0560">Oxidoreductase</keyword>
<proteinExistence type="inferred from homology"/>
<reference evidence="5" key="2">
    <citation type="submission" date="2020-02" db="EMBL/GenBank/DDBJ databases">
        <authorList>
            <person name="Gilchrist C.L.M."/>
            <person name="Chooi Y.-H."/>
        </authorList>
    </citation>
    <scope>NUCLEOTIDE SEQUENCE</scope>
    <source>
        <strain evidence="5">MST-FP2251</strain>
    </source>
</reference>
<evidence type="ECO:0008006" key="7">
    <source>
        <dbReference type="Google" id="ProtNLM"/>
    </source>
</evidence>
<dbReference type="Gene3D" id="3.40.50.720">
    <property type="entry name" value="NAD(P)-binding Rossmann-like Domain"/>
    <property type="match status" value="1"/>
</dbReference>
<dbReference type="InterPro" id="IPR036291">
    <property type="entry name" value="NAD(P)-bd_dom_sf"/>
</dbReference>
<keyword evidence="6" id="KW-1185">Reference proteome</keyword>
<feature type="compositionally biased region" description="Basic and acidic residues" evidence="4">
    <location>
        <begin position="1"/>
        <end position="10"/>
    </location>
</feature>
<evidence type="ECO:0000256" key="2">
    <source>
        <dbReference type="ARBA" id="ARBA00022857"/>
    </source>
</evidence>
<accession>A0AAD4CR26</accession>
<dbReference type="EMBL" id="VCAU01000021">
    <property type="protein sequence ID" value="KAF9891129.1"/>
    <property type="molecule type" value="Genomic_DNA"/>
</dbReference>
<dbReference type="SUPFAM" id="SSF51735">
    <property type="entry name" value="NAD(P)-binding Rossmann-fold domains"/>
    <property type="match status" value="1"/>
</dbReference>
<evidence type="ECO:0000256" key="1">
    <source>
        <dbReference type="ARBA" id="ARBA00006484"/>
    </source>
</evidence>
<keyword evidence="2" id="KW-0521">NADP</keyword>
<protein>
    <recommendedName>
        <fullName evidence="7">Short-chain dehydrogenase</fullName>
    </recommendedName>
</protein>
<organism evidence="5 6">
    <name type="scientific">Aspergillus nanangensis</name>
    <dbReference type="NCBI Taxonomy" id="2582783"/>
    <lineage>
        <taxon>Eukaryota</taxon>
        <taxon>Fungi</taxon>
        <taxon>Dikarya</taxon>
        <taxon>Ascomycota</taxon>
        <taxon>Pezizomycotina</taxon>
        <taxon>Eurotiomycetes</taxon>
        <taxon>Eurotiomycetidae</taxon>
        <taxon>Eurotiales</taxon>
        <taxon>Aspergillaceae</taxon>
        <taxon>Aspergillus</taxon>
        <taxon>Aspergillus subgen. Circumdati</taxon>
    </lineage>
</organism>
<dbReference type="AlphaFoldDB" id="A0AAD4CR26"/>
<comment type="caution">
    <text evidence="5">The sequence shown here is derived from an EMBL/GenBank/DDBJ whole genome shotgun (WGS) entry which is preliminary data.</text>
</comment>
<dbReference type="GO" id="GO:0016491">
    <property type="term" value="F:oxidoreductase activity"/>
    <property type="evidence" value="ECO:0007669"/>
    <property type="project" value="UniProtKB-KW"/>
</dbReference>
<feature type="region of interest" description="Disordered" evidence="4">
    <location>
        <begin position="1"/>
        <end position="20"/>
    </location>
</feature>
<evidence type="ECO:0000313" key="6">
    <source>
        <dbReference type="Proteomes" id="UP001194746"/>
    </source>
</evidence>
<evidence type="ECO:0000256" key="3">
    <source>
        <dbReference type="ARBA" id="ARBA00023002"/>
    </source>
</evidence>
<comment type="similarity">
    <text evidence="1">Belongs to the short-chain dehydrogenases/reductases (SDR) family.</text>
</comment>
<gene>
    <name evidence="5" type="ORF">FE257_005065</name>
</gene>